<comment type="caution">
    <text evidence="9">The sequence shown here is derived from an EMBL/GenBank/DDBJ whole genome shotgun (WGS) entry which is preliminary data.</text>
</comment>
<comment type="similarity">
    <text evidence="8">Belongs to the dethiobiotin synthetase family.</text>
</comment>
<feature type="binding site" evidence="8">
    <location>
        <position position="55"/>
    </location>
    <ligand>
        <name>ATP</name>
        <dbReference type="ChEBI" id="CHEBI:30616"/>
    </ligand>
</feature>
<dbReference type="HAMAP" id="MF_00336">
    <property type="entry name" value="BioD"/>
    <property type="match status" value="1"/>
</dbReference>
<dbReference type="InterPro" id="IPR027417">
    <property type="entry name" value="P-loop_NTPase"/>
</dbReference>
<dbReference type="CDD" id="cd03109">
    <property type="entry name" value="DTBS"/>
    <property type="match status" value="1"/>
</dbReference>
<dbReference type="PANTHER" id="PTHR43210:SF4">
    <property type="entry name" value="ATP-DEPENDENT DETHIOBIOTIN SYNTHETASE BIOD 2"/>
    <property type="match status" value="1"/>
</dbReference>
<gene>
    <name evidence="9" type="primary">bioD1_2</name>
    <name evidence="8" type="synonym">bioD</name>
    <name evidence="9" type="ORF">Phpb_03965</name>
</gene>
<keyword evidence="4 8" id="KW-0547">Nucleotide-binding</keyword>
<sequence length="235" mass="26405">MLTRLFVTGTDTNIGKTVVTRALLQVFNRDGATAVGYKPIATEGYETEEGMRNRDGIILQNSSPVSLKYEEINPVIWKSRYCEGNQVDFEQMKEGLNNLSNKADRVIIEGNGGWRVLLDDETFYFDWVIREKIPVILVVGIQPGCVNHSILTAQAIINDGLQLVGWVANRINPGLSHYTKVMDRLRRHIDAPQLGEIPYILRPEEKDLSCYLDVATIFKQVGGSESEVGIESQYT</sequence>
<keyword evidence="10" id="KW-1185">Reference proteome</keyword>
<dbReference type="PANTHER" id="PTHR43210">
    <property type="entry name" value="DETHIOBIOTIN SYNTHETASE"/>
    <property type="match status" value="1"/>
</dbReference>
<feature type="binding site" evidence="8">
    <location>
        <position position="42"/>
    </location>
    <ligand>
        <name>substrate</name>
    </ligand>
</feature>
<evidence type="ECO:0000256" key="2">
    <source>
        <dbReference type="ARBA" id="ARBA00022598"/>
    </source>
</evidence>
<dbReference type="GO" id="GO:0009102">
    <property type="term" value="P:biotin biosynthetic process"/>
    <property type="evidence" value="ECO:0007669"/>
    <property type="project" value="UniProtKB-UniRule"/>
</dbReference>
<feature type="binding site" evidence="8">
    <location>
        <position position="55"/>
    </location>
    <ligand>
        <name>Mg(2+)</name>
        <dbReference type="ChEBI" id="CHEBI:18420"/>
    </ligand>
</feature>
<comment type="cofactor">
    <cofactor evidence="8">
        <name>Mg(2+)</name>
        <dbReference type="ChEBI" id="CHEBI:18420"/>
    </cofactor>
</comment>
<dbReference type="EMBL" id="LOIC01000088">
    <property type="protein sequence ID" value="OCA52913.1"/>
    <property type="molecule type" value="Genomic_DNA"/>
</dbReference>
<dbReference type="GO" id="GO:0000287">
    <property type="term" value="F:magnesium ion binding"/>
    <property type="evidence" value="ECO:0007669"/>
    <property type="project" value="UniProtKB-UniRule"/>
</dbReference>
<dbReference type="EC" id="6.3.3.3" evidence="8"/>
<feature type="binding site" evidence="8">
    <location>
        <begin position="198"/>
        <end position="200"/>
    </location>
    <ligand>
        <name>ATP</name>
        <dbReference type="ChEBI" id="CHEBI:30616"/>
    </ligand>
</feature>
<organism evidence="9 10">
    <name type="scientific">Photorhabdus namnaonensis</name>
    <dbReference type="NCBI Taxonomy" id="1851568"/>
    <lineage>
        <taxon>Bacteria</taxon>
        <taxon>Pseudomonadati</taxon>
        <taxon>Pseudomonadota</taxon>
        <taxon>Gammaproteobacteria</taxon>
        <taxon>Enterobacterales</taxon>
        <taxon>Morganellaceae</taxon>
        <taxon>Photorhabdus</taxon>
    </lineage>
</organism>
<keyword evidence="7 8" id="KW-0460">Magnesium</keyword>
<feature type="binding site" evidence="8">
    <location>
        <begin position="169"/>
        <end position="170"/>
    </location>
    <ligand>
        <name>ATP</name>
        <dbReference type="ChEBI" id="CHEBI:30616"/>
    </ligand>
</feature>
<evidence type="ECO:0000313" key="10">
    <source>
        <dbReference type="Proteomes" id="UP000092665"/>
    </source>
</evidence>
<comment type="caution">
    <text evidence="8">Lacks conserved residue(s) required for the propagation of feature annotation.</text>
</comment>
<feature type="binding site" evidence="8">
    <location>
        <position position="109"/>
    </location>
    <ligand>
        <name>Mg(2+)</name>
        <dbReference type="ChEBI" id="CHEBI:18420"/>
    </ligand>
</feature>
<proteinExistence type="inferred from homology"/>
<protein>
    <recommendedName>
        <fullName evidence="8">ATP-dependent dethiobiotin synthetase BioD</fullName>
        <ecNumber evidence="8">6.3.3.3</ecNumber>
    </recommendedName>
    <alternativeName>
        <fullName evidence="8">DTB synthetase</fullName>
        <shortName evidence="8">DTBS</shortName>
    </alternativeName>
    <alternativeName>
        <fullName evidence="8">Dethiobiotin synthase</fullName>
    </alternativeName>
</protein>
<evidence type="ECO:0000256" key="7">
    <source>
        <dbReference type="ARBA" id="ARBA00022842"/>
    </source>
</evidence>
<dbReference type="GO" id="GO:0042803">
    <property type="term" value="F:protein homodimerization activity"/>
    <property type="evidence" value="ECO:0007669"/>
    <property type="project" value="UniProtKB-ARBA"/>
</dbReference>
<comment type="function">
    <text evidence="8">Catalyzes a mechanistically unusual reaction, the ATP-dependent insertion of CO2 between the N7 and N8 nitrogen atoms of 7,8-diaminopelargonic acid (DAPA, also called 7,8-diammoniononanoate) to form a ureido ring.</text>
</comment>
<reference evidence="10" key="1">
    <citation type="submission" date="2015-11" db="EMBL/GenBank/DDBJ databases">
        <authorList>
            <person name="Tobias N.J."/>
            <person name="Mishra B."/>
            <person name="Gupta D.K."/>
            <person name="Thines M."/>
            <person name="Stinear T.P."/>
            <person name="Bode H.B."/>
        </authorList>
    </citation>
    <scope>NUCLEOTIDE SEQUENCE [LARGE SCALE GENOMIC DNA]</scope>
    <source>
        <strain evidence="10">PB45.5</strain>
    </source>
</reference>
<keyword evidence="3 8" id="KW-0479">Metal-binding</keyword>
<evidence type="ECO:0000256" key="4">
    <source>
        <dbReference type="ARBA" id="ARBA00022741"/>
    </source>
</evidence>
<comment type="subcellular location">
    <subcellularLocation>
        <location evidence="8">Cytoplasm</location>
    </subcellularLocation>
</comment>
<dbReference type="RefSeq" id="WP_065391843.1">
    <property type="nucleotide sequence ID" value="NZ_CAWMQN010000088.1"/>
</dbReference>
<dbReference type="AlphaFoldDB" id="A0A1B8YCP7"/>
<dbReference type="NCBIfam" id="TIGR00347">
    <property type="entry name" value="bioD"/>
    <property type="match status" value="1"/>
</dbReference>
<dbReference type="Gene3D" id="3.40.50.300">
    <property type="entry name" value="P-loop containing nucleotide triphosphate hydrolases"/>
    <property type="match status" value="1"/>
</dbReference>
<dbReference type="GO" id="GO:0004141">
    <property type="term" value="F:dethiobiotin synthase activity"/>
    <property type="evidence" value="ECO:0007669"/>
    <property type="project" value="UniProtKB-UniRule"/>
</dbReference>
<dbReference type="FunFam" id="3.40.50.300:FF:000292">
    <property type="entry name" value="ATP-dependent dethiobiotin synthetase BioD"/>
    <property type="match status" value="1"/>
</dbReference>
<feature type="binding site" evidence="8">
    <location>
        <position position="17"/>
    </location>
    <ligand>
        <name>Mg(2+)</name>
        <dbReference type="ChEBI" id="CHEBI:18420"/>
    </ligand>
</feature>
<feature type="binding site" evidence="8">
    <location>
        <begin position="13"/>
        <end position="18"/>
    </location>
    <ligand>
        <name>ATP</name>
        <dbReference type="ChEBI" id="CHEBI:30616"/>
    </ligand>
</feature>
<dbReference type="PATRIC" id="fig|29488.15.peg.4362"/>
<keyword evidence="2 8" id="KW-0436">Ligase</keyword>
<evidence type="ECO:0000256" key="1">
    <source>
        <dbReference type="ARBA" id="ARBA00022490"/>
    </source>
</evidence>
<evidence type="ECO:0000256" key="8">
    <source>
        <dbReference type="HAMAP-Rule" id="MF_00336"/>
    </source>
</evidence>
<comment type="catalytic activity">
    <reaction evidence="8">
        <text>(7R,8S)-7,8-diammoniononanoate + CO2 + ATP = (4R,5S)-dethiobiotin + ADP + phosphate + 3 H(+)</text>
        <dbReference type="Rhea" id="RHEA:15805"/>
        <dbReference type="ChEBI" id="CHEBI:15378"/>
        <dbReference type="ChEBI" id="CHEBI:16526"/>
        <dbReference type="ChEBI" id="CHEBI:30616"/>
        <dbReference type="ChEBI" id="CHEBI:43474"/>
        <dbReference type="ChEBI" id="CHEBI:149469"/>
        <dbReference type="ChEBI" id="CHEBI:149473"/>
        <dbReference type="ChEBI" id="CHEBI:456216"/>
        <dbReference type="EC" id="6.3.3.3"/>
    </reaction>
</comment>
<evidence type="ECO:0000256" key="3">
    <source>
        <dbReference type="ARBA" id="ARBA00022723"/>
    </source>
</evidence>
<keyword evidence="6 8" id="KW-0067">ATP-binding</keyword>
<evidence type="ECO:0000256" key="5">
    <source>
        <dbReference type="ARBA" id="ARBA00022756"/>
    </source>
</evidence>
<dbReference type="SUPFAM" id="SSF52540">
    <property type="entry name" value="P-loop containing nucleoside triphosphate hydrolases"/>
    <property type="match status" value="1"/>
</dbReference>
<name>A0A1B8YCP7_9GAMM</name>
<evidence type="ECO:0000256" key="6">
    <source>
        <dbReference type="ARBA" id="ARBA00022840"/>
    </source>
</evidence>
<keyword evidence="5 8" id="KW-0093">Biotin biosynthesis</keyword>
<comment type="pathway">
    <text evidence="8">Cofactor biosynthesis; biotin biosynthesis; biotin from 7,8-diaminononanoate: step 1/2.</text>
</comment>
<dbReference type="Proteomes" id="UP000092665">
    <property type="component" value="Unassembled WGS sequence"/>
</dbReference>
<dbReference type="UniPathway" id="UPA00078">
    <property type="reaction ID" value="UER00161"/>
</dbReference>
<dbReference type="GO" id="GO:0005524">
    <property type="term" value="F:ATP binding"/>
    <property type="evidence" value="ECO:0007669"/>
    <property type="project" value="UniProtKB-UniRule"/>
</dbReference>
<dbReference type="InterPro" id="IPR004472">
    <property type="entry name" value="DTB_synth_BioD"/>
</dbReference>
<keyword evidence="1 8" id="KW-0963">Cytoplasm</keyword>
<accession>A0A1B8YCP7</accession>
<evidence type="ECO:0000313" key="9">
    <source>
        <dbReference type="EMBL" id="OCA52913.1"/>
    </source>
</evidence>
<dbReference type="PIRSF" id="PIRSF006755">
    <property type="entry name" value="DTB_synth"/>
    <property type="match status" value="1"/>
</dbReference>
<comment type="subunit">
    <text evidence="8">Homodimer.</text>
</comment>
<dbReference type="GO" id="GO:0005829">
    <property type="term" value="C:cytosol"/>
    <property type="evidence" value="ECO:0007669"/>
    <property type="project" value="TreeGrafter"/>
</dbReference>
<feature type="active site" evidence="8">
    <location>
        <position position="38"/>
    </location>
</feature>
<dbReference type="Pfam" id="PF13500">
    <property type="entry name" value="AAA_26"/>
    <property type="match status" value="1"/>
</dbReference>
<feature type="binding site" evidence="8">
    <location>
        <begin position="109"/>
        <end position="112"/>
    </location>
    <ligand>
        <name>ATP</name>
        <dbReference type="ChEBI" id="CHEBI:30616"/>
    </ligand>
</feature>